<reference evidence="1 2" key="1">
    <citation type="journal article" date="2021" name="Genome Biol.">
        <title>AFLAP: assembly-free linkage analysis pipeline using k-mers from genome sequencing data.</title>
        <authorList>
            <person name="Fletcher K."/>
            <person name="Zhang L."/>
            <person name="Gil J."/>
            <person name="Han R."/>
            <person name="Cavanaugh K."/>
            <person name="Michelmore R."/>
        </authorList>
    </citation>
    <scope>NUCLEOTIDE SEQUENCE [LARGE SCALE GENOMIC DNA]</scope>
    <source>
        <strain evidence="1 2">SF5</strain>
    </source>
</reference>
<dbReference type="KEGG" id="blac:94351736"/>
<gene>
    <name evidence="1" type="ORF">CCR75_008010</name>
</gene>
<dbReference type="Proteomes" id="UP000294530">
    <property type="component" value="Unassembled WGS sequence"/>
</dbReference>
<name>A0A976FF19_BRELC</name>
<organism evidence="1 2">
    <name type="scientific">Bremia lactucae</name>
    <name type="common">Lettuce downy mildew</name>
    <dbReference type="NCBI Taxonomy" id="4779"/>
    <lineage>
        <taxon>Eukaryota</taxon>
        <taxon>Sar</taxon>
        <taxon>Stramenopiles</taxon>
        <taxon>Oomycota</taxon>
        <taxon>Peronosporomycetes</taxon>
        <taxon>Peronosporales</taxon>
        <taxon>Peronosporaceae</taxon>
        <taxon>Bremia</taxon>
    </lineage>
</organism>
<dbReference type="EMBL" id="SHOA02000001">
    <property type="protein sequence ID" value="TDH65451.1"/>
    <property type="molecule type" value="Genomic_DNA"/>
</dbReference>
<accession>A0A976FF19</accession>
<proteinExistence type="predicted"/>
<dbReference type="GeneID" id="94351736"/>
<evidence type="ECO:0000313" key="1">
    <source>
        <dbReference type="EMBL" id="TDH65451.1"/>
    </source>
</evidence>
<evidence type="ECO:0000313" key="2">
    <source>
        <dbReference type="Proteomes" id="UP000294530"/>
    </source>
</evidence>
<protein>
    <submittedName>
        <fullName evidence="1">Uncharacterized protein</fullName>
    </submittedName>
</protein>
<comment type="caution">
    <text evidence="1">The sequence shown here is derived from an EMBL/GenBank/DDBJ whole genome shotgun (WGS) entry which is preliminary data.</text>
</comment>
<dbReference type="AlphaFoldDB" id="A0A976FF19"/>
<sequence length="61" mass="6856">MDVVATVGYLSTTAPSTVRSSDVRYGQMVRYKSPLFPVDTAPRSRGCPHFFYGGKRLFHIM</sequence>
<keyword evidence="2" id="KW-1185">Reference proteome</keyword>
<dbReference type="RefSeq" id="XP_067814950.1">
    <property type="nucleotide sequence ID" value="XM_067966065.1"/>
</dbReference>